<evidence type="ECO:0000313" key="2">
    <source>
        <dbReference type="EMBL" id="PIA38613.1"/>
    </source>
</evidence>
<organism evidence="2 3">
    <name type="scientific">Aquilegia coerulea</name>
    <name type="common">Rocky mountain columbine</name>
    <dbReference type="NCBI Taxonomy" id="218851"/>
    <lineage>
        <taxon>Eukaryota</taxon>
        <taxon>Viridiplantae</taxon>
        <taxon>Streptophyta</taxon>
        <taxon>Embryophyta</taxon>
        <taxon>Tracheophyta</taxon>
        <taxon>Spermatophyta</taxon>
        <taxon>Magnoliopsida</taxon>
        <taxon>Ranunculales</taxon>
        <taxon>Ranunculaceae</taxon>
        <taxon>Thalictroideae</taxon>
        <taxon>Aquilegia</taxon>
    </lineage>
</organism>
<sequence length="87" mass="9814">MELKSNILIVAFLVLITLTRPTFSRVGPGDHAEDLDKEVVYEIDYRGPETHSFVPPPDRSNGSPFVHHESVMAHHKLKDPRGRKIGN</sequence>
<dbReference type="Proteomes" id="UP000230069">
    <property type="component" value="Unassembled WGS sequence"/>
</dbReference>
<feature type="signal peptide" evidence="1">
    <location>
        <begin position="1"/>
        <end position="24"/>
    </location>
</feature>
<dbReference type="FunCoup" id="A0A2G5D541">
    <property type="interactions" value="4"/>
</dbReference>
<dbReference type="EMBL" id="KZ305044">
    <property type="protein sequence ID" value="PIA38613.1"/>
    <property type="molecule type" value="Genomic_DNA"/>
</dbReference>
<gene>
    <name evidence="2" type="ORF">AQUCO_02700082v1</name>
</gene>
<evidence type="ECO:0008006" key="4">
    <source>
        <dbReference type="Google" id="ProtNLM"/>
    </source>
</evidence>
<dbReference type="AlphaFoldDB" id="A0A2G5D541"/>
<evidence type="ECO:0000256" key="1">
    <source>
        <dbReference type="SAM" id="SignalP"/>
    </source>
</evidence>
<accession>A0A2G5D541</accession>
<proteinExistence type="predicted"/>
<reference evidence="2 3" key="1">
    <citation type="submission" date="2017-09" db="EMBL/GenBank/DDBJ databases">
        <title>WGS assembly of Aquilegia coerulea Goldsmith.</title>
        <authorList>
            <person name="Hodges S."/>
            <person name="Kramer E."/>
            <person name="Nordborg M."/>
            <person name="Tomkins J."/>
            <person name="Borevitz J."/>
            <person name="Derieg N."/>
            <person name="Yan J."/>
            <person name="Mihaltcheva S."/>
            <person name="Hayes R.D."/>
            <person name="Rokhsar D."/>
        </authorList>
    </citation>
    <scope>NUCLEOTIDE SEQUENCE [LARGE SCALE GENOMIC DNA]</scope>
    <source>
        <strain evidence="3">cv. Goldsmith</strain>
    </source>
</reference>
<protein>
    <recommendedName>
        <fullName evidence="4">Transmembrane protein</fullName>
    </recommendedName>
</protein>
<feature type="chain" id="PRO_5013660234" description="Transmembrane protein" evidence="1">
    <location>
        <begin position="25"/>
        <end position="87"/>
    </location>
</feature>
<dbReference type="OrthoDB" id="1932094at2759"/>
<dbReference type="InParanoid" id="A0A2G5D541"/>
<evidence type="ECO:0000313" key="3">
    <source>
        <dbReference type="Proteomes" id="UP000230069"/>
    </source>
</evidence>
<name>A0A2G5D541_AQUCA</name>
<keyword evidence="3" id="KW-1185">Reference proteome</keyword>
<keyword evidence="1" id="KW-0732">Signal</keyword>